<keyword evidence="4" id="KW-1185">Reference proteome</keyword>
<evidence type="ECO:0000313" key="3">
    <source>
        <dbReference type="EMBL" id="MTV81406.1"/>
    </source>
</evidence>
<feature type="compositionally biased region" description="Basic residues" evidence="1">
    <location>
        <begin position="76"/>
        <end position="89"/>
    </location>
</feature>
<evidence type="ECO:0000313" key="4">
    <source>
        <dbReference type="Proteomes" id="UP000466388"/>
    </source>
</evidence>
<sequence length="100" mass="11680">MAKKAVTIDLEELAQRRAAFVRENPWIIPVGVAIQMIPLALLIHGHVKTNIYRKKLQIEREKTKQLELKLQSDHTHGHHHGHPRHRGHHQHFDPVEPQQL</sequence>
<name>A0A7X3C2B9_9LACO</name>
<evidence type="ECO:0000256" key="1">
    <source>
        <dbReference type="SAM" id="MobiDB-lite"/>
    </source>
</evidence>
<keyword evidence="2" id="KW-0812">Transmembrane</keyword>
<gene>
    <name evidence="3" type="ORF">GM612_01895</name>
</gene>
<accession>A0A7X3C2B9</accession>
<comment type="caution">
    <text evidence="3">The sequence shown here is derived from an EMBL/GenBank/DDBJ whole genome shotgun (WGS) entry which is preliminary data.</text>
</comment>
<dbReference type="EMBL" id="WNJO01000002">
    <property type="protein sequence ID" value="MTV81406.1"/>
    <property type="molecule type" value="Genomic_DNA"/>
</dbReference>
<feature type="region of interest" description="Disordered" evidence="1">
    <location>
        <begin position="69"/>
        <end position="100"/>
    </location>
</feature>
<organism evidence="3 4">
    <name type="scientific">Secundilactobacillus folii</name>
    <dbReference type="NCBI Taxonomy" id="2678357"/>
    <lineage>
        <taxon>Bacteria</taxon>
        <taxon>Bacillati</taxon>
        <taxon>Bacillota</taxon>
        <taxon>Bacilli</taxon>
        <taxon>Lactobacillales</taxon>
        <taxon>Lactobacillaceae</taxon>
        <taxon>Secundilactobacillus</taxon>
    </lineage>
</organism>
<protein>
    <recommendedName>
        <fullName evidence="5">Transposase</fullName>
    </recommendedName>
</protein>
<evidence type="ECO:0000256" key="2">
    <source>
        <dbReference type="SAM" id="Phobius"/>
    </source>
</evidence>
<reference evidence="3 4" key="1">
    <citation type="submission" date="2019-11" db="EMBL/GenBank/DDBJ databases">
        <title>Lactobacillus sp. nov. CRM56-3, isolated from fermented tea leaves.</title>
        <authorList>
            <person name="Phuengjayaem S."/>
            <person name="Tanasupawat S."/>
        </authorList>
    </citation>
    <scope>NUCLEOTIDE SEQUENCE [LARGE SCALE GENOMIC DNA]</scope>
    <source>
        <strain evidence="3 4">CRM56-3</strain>
    </source>
</reference>
<dbReference type="Proteomes" id="UP000466388">
    <property type="component" value="Unassembled WGS sequence"/>
</dbReference>
<keyword evidence="2" id="KW-1133">Transmembrane helix</keyword>
<evidence type="ECO:0008006" key="5">
    <source>
        <dbReference type="Google" id="ProtNLM"/>
    </source>
</evidence>
<proteinExistence type="predicted"/>
<keyword evidence="2" id="KW-0472">Membrane</keyword>
<feature type="transmembrane region" description="Helical" evidence="2">
    <location>
        <begin position="26"/>
        <end position="47"/>
    </location>
</feature>
<dbReference type="AlphaFoldDB" id="A0A7X3C2B9"/>
<dbReference type="RefSeq" id="WP_155430699.1">
    <property type="nucleotide sequence ID" value="NZ_WNJO01000002.1"/>
</dbReference>